<dbReference type="EMBL" id="JAFBEB010000003">
    <property type="protein sequence ID" value="MBM7589585.1"/>
    <property type="molecule type" value="Genomic_DNA"/>
</dbReference>
<name>A0A938Y1S1_9BACL</name>
<gene>
    <name evidence="1" type="ORF">JOD01_001185</name>
</gene>
<keyword evidence="2" id="KW-1185">Reference proteome</keyword>
<proteinExistence type="predicted"/>
<dbReference type="AlphaFoldDB" id="A0A938Y1S1"/>
<dbReference type="RefSeq" id="WP_204517313.1">
    <property type="nucleotide sequence ID" value="NZ_BAABIN010000038.1"/>
</dbReference>
<comment type="caution">
    <text evidence="1">The sequence shown here is derived from an EMBL/GenBank/DDBJ whole genome shotgun (WGS) entry which is preliminary data.</text>
</comment>
<dbReference type="Proteomes" id="UP000717624">
    <property type="component" value="Unassembled WGS sequence"/>
</dbReference>
<protein>
    <submittedName>
        <fullName evidence="1">Uncharacterized protein</fullName>
    </submittedName>
</protein>
<evidence type="ECO:0000313" key="2">
    <source>
        <dbReference type="Proteomes" id="UP000717624"/>
    </source>
</evidence>
<organism evidence="1 2">
    <name type="scientific">Brevibacillus fulvus</name>
    <dbReference type="NCBI Taxonomy" id="1125967"/>
    <lineage>
        <taxon>Bacteria</taxon>
        <taxon>Bacillati</taxon>
        <taxon>Bacillota</taxon>
        <taxon>Bacilli</taxon>
        <taxon>Bacillales</taxon>
        <taxon>Paenibacillaceae</taxon>
        <taxon>Brevibacillus</taxon>
    </lineage>
</organism>
<evidence type="ECO:0000313" key="1">
    <source>
        <dbReference type="EMBL" id="MBM7589585.1"/>
    </source>
</evidence>
<reference evidence="1" key="1">
    <citation type="submission" date="2021-01" db="EMBL/GenBank/DDBJ databases">
        <title>Genomic Encyclopedia of Type Strains, Phase IV (KMG-IV): sequencing the most valuable type-strain genomes for metagenomic binning, comparative biology and taxonomic classification.</title>
        <authorList>
            <person name="Goeker M."/>
        </authorList>
    </citation>
    <scope>NUCLEOTIDE SEQUENCE</scope>
    <source>
        <strain evidence="1">DSM 25523</strain>
    </source>
</reference>
<sequence length="104" mass="12098">MISIEPKYDFITTMDKSGLLGGINLDFVYTLTQDVQRPPVIVMEMLNKDRTVLATETKLLRTKAGTYQDFIIGDKIRLPYNVATDREKVIKRLTDDYYYRITVK</sequence>
<accession>A0A938Y1S1</accession>